<gene>
    <name evidence="4" type="ORF">AUQ48_12340</name>
</gene>
<reference evidence="4 5" key="1">
    <citation type="submission" date="2015-12" db="EMBL/GenBank/DDBJ databases">
        <authorList>
            <person name="Shamseldin A."/>
            <person name="Moawad H."/>
            <person name="Abd El-Rahim W.M."/>
            <person name="Sadowsky M.J."/>
        </authorList>
    </citation>
    <scope>NUCLEOTIDE SEQUENCE [LARGE SCALE GENOMIC DNA]</scope>
    <source>
        <strain evidence="4 5">S43</strain>
    </source>
</reference>
<dbReference type="EMBL" id="LOMZ01000001">
    <property type="protein sequence ID" value="PLC12872.1"/>
    <property type="molecule type" value="Genomic_DNA"/>
</dbReference>
<protein>
    <recommendedName>
        <fullName evidence="6">Glycosyl transferase family 1 domain-containing protein</fullName>
    </recommendedName>
</protein>
<proteinExistence type="predicted"/>
<name>A0A2N4T3T5_9MICC</name>
<dbReference type="PANTHER" id="PTHR12526">
    <property type="entry name" value="GLYCOSYLTRANSFERASE"/>
    <property type="match status" value="1"/>
</dbReference>
<keyword evidence="1" id="KW-0328">Glycosyltransferase</keyword>
<dbReference type="RefSeq" id="WP_101852411.1">
    <property type="nucleotide sequence ID" value="NZ_LOMZ01000001.1"/>
</dbReference>
<dbReference type="GO" id="GO:0016757">
    <property type="term" value="F:glycosyltransferase activity"/>
    <property type="evidence" value="ECO:0007669"/>
    <property type="project" value="UniProtKB-KW"/>
</dbReference>
<dbReference type="SUPFAM" id="SSF53756">
    <property type="entry name" value="UDP-Glycosyltransferase/glycogen phosphorylase"/>
    <property type="match status" value="1"/>
</dbReference>
<evidence type="ECO:0000256" key="2">
    <source>
        <dbReference type="ARBA" id="ARBA00022679"/>
    </source>
</evidence>
<dbReference type="Gene3D" id="3.40.50.2000">
    <property type="entry name" value="Glycogen Phosphorylase B"/>
    <property type="match status" value="2"/>
</dbReference>
<feature type="region of interest" description="Disordered" evidence="3">
    <location>
        <begin position="165"/>
        <end position="199"/>
    </location>
</feature>
<sequence length="530" mass="54385">MPHLPRRPAARDAARPARYETRLTRALAGRTDPRGVRRLAEEALDRGRPEDAGHLLGLLPPGLPGLAGTKARHDRELGRLTESVVGLRRAVTSGRAGAAERRQLHRHEDELRLLSGLRPVLPAAVGPRPEPGTVLHVRAAAAPAPPATSDRTHAVLAEAAAQGRRVVRATGGRRRSGPELADGVAHHRLGPSRPAPTASGRLQQHAQALLDLALDVRPAVLHAEGGHADALVVRAVAEALGLPWVHQQLGCPAARWAARRPAAAAGSEVHRLLAARETEALLAADRALVADRAAARRLEELRPGAAVRTVPVPLDPASPGSPRPVAEARRAVGLPAAVPVLGAVAGPGESDGVGDLLRAAALVAAGAPQLLVVVLADGPGERARLEARAAAHGVLDRLRVVAGAAPERRLLVLRAVDVLVAPLRAPATGPEPPGVAEALAAGTPVVASRLPALAELVADGITGMLTPAGDPATLAAVLGMLLGSPAVRRCLGDEARRRVLAERGPAAVAAALTAAWDELAAPAPARGATA</sequence>
<dbReference type="Pfam" id="PF13692">
    <property type="entry name" value="Glyco_trans_1_4"/>
    <property type="match status" value="1"/>
</dbReference>
<organism evidence="4 5">
    <name type="scientific">Kocuria flava</name>
    <dbReference type="NCBI Taxonomy" id="446860"/>
    <lineage>
        <taxon>Bacteria</taxon>
        <taxon>Bacillati</taxon>
        <taxon>Actinomycetota</taxon>
        <taxon>Actinomycetes</taxon>
        <taxon>Micrococcales</taxon>
        <taxon>Micrococcaceae</taxon>
        <taxon>Kocuria</taxon>
    </lineage>
</organism>
<evidence type="ECO:0000313" key="5">
    <source>
        <dbReference type="Proteomes" id="UP000234632"/>
    </source>
</evidence>
<comment type="caution">
    <text evidence="4">The sequence shown here is derived from an EMBL/GenBank/DDBJ whole genome shotgun (WGS) entry which is preliminary data.</text>
</comment>
<feature type="compositionally biased region" description="Basic residues" evidence="3">
    <location>
        <begin position="165"/>
        <end position="175"/>
    </location>
</feature>
<dbReference type="Proteomes" id="UP000234632">
    <property type="component" value="Unassembled WGS sequence"/>
</dbReference>
<dbReference type="CDD" id="cd03801">
    <property type="entry name" value="GT4_PimA-like"/>
    <property type="match status" value="1"/>
</dbReference>
<accession>A0A2N4T3T5</accession>
<keyword evidence="2" id="KW-0808">Transferase</keyword>
<evidence type="ECO:0000256" key="1">
    <source>
        <dbReference type="ARBA" id="ARBA00022676"/>
    </source>
</evidence>
<evidence type="ECO:0000256" key="3">
    <source>
        <dbReference type="SAM" id="MobiDB-lite"/>
    </source>
</evidence>
<evidence type="ECO:0000313" key="4">
    <source>
        <dbReference type="EMBL" id="PLC12872.1"/>
    </source>
</evidence>
<dbReference type="PANTHER" id="PTHR12526:SF510">
    <property type="entry name" value="D-INOSITOL 3-PHOSPHATE GLYCOSYLTRANSFERASE"/>
    <property type="match status" value="1"/>
</dbReference>
<dbReference type="AlphaFoldDB" id="A0A2N4T3T5"/>
<evidence type="ECO:0008006" key="6">
    <source>
        <dbReference type="Google" id="ProtNLM"/>
    </source>
</evidence>